<sequence length="64" mass="6695">MSSARSPAHTAAATKSRAFPTERAPRANIRACVIPSPATCLYAIAIPANPTVRPPPTASIYYVA</sequence>
<evidence type="ECO:0000313" key="2">
    <source>
        <dbReference type="EMBL" id="GAA2134140.1"/>
    </source>
</evidence>
<evidence type="ECO:0000313" key="3">
    <source>
        <dbReference type="Proteomes" id="UP001500443"/>
    </source>
</evidence>
<protein>
    <submittedName>
        <fullName evidence="2">Uncharacterized protein</fullName>
    </submittedName>
</protein>
<reference evidence="2 3" key="1">
    <citation type="journal article" date="2019" name="Int. J. Syst. Evol. Microbiol.">
        <title>The Global Catalogue of Microorganisms (GCM) 10K type strain sequencing project: providing services to taxonomists for standard genome sequencing and annotation.</title>
        <authorList>
            <consortium name="The Broad Institute Genomics Platform"/>
            <consortium name="The Broad Institute Genome Sequencing Center for Infectious Disease"/>
            <person name="Wu L."/>
            <person name="Ma J."/>
        </authorList>
    </citation>
    <scope>NUCLEOTIDE SEQUENCE [LARGE SCALE GENOMIC DNA]</scope>
    <source>
        <strain evidence="2 3">JCM 15481</strain>
    </source>
</reference>
<proteinExistence type="predicted"/>
<accession>A0ABN2YYR1</accession>
<name>A0ABN2YYR1_9ACTN</name>
<dbReference type="Proteomes" id="UP001500443">
    <property type="component" value="Unassembled WGS sequence"/>
</dbReference>
<keyword evidence="3" id="KW-1185">Reference proteome</keyword>
<dbReference type="EMBL" id="BAAAPF010000157">
    <property type="protein sequence ID" value="GAA2134140.1"/>
    <property type="molecule type" value="Genomic_DNA"/>
</dbReference>
<comment type="caution">
    <text evidence="2">The sequence shown here is derived from an EMBL/GenBank/DDBJ whole genome shotgun (WGS) entry which is preliminary data.</text>
</comment>
<feature type="region of interest" description="Disordered" evidence="1">
    <location>
        <begin position="1"/>
        <end position="22"/>
    </location>
</feature>
<gene>
    <name evidence="2" type="ORF">GCM10009802_42670</name>
</gene>
<organism evidence="2 3">
    <name type="scientific">Streptomyces synnematoformans</name>
    <dbReference type="NCBI Taxonomy" id="415721"/>
    <lineage>
        <taxon>Bacteria</taxon>
        <taxon>Bacillati</taxon>
        <taxon>Actinomycetota</taxon>
        <taxon>Actinomycetes</taxon>
        <taxon>Kitasatosporales</taxon>
        <taxon>Streptomycetaceae</taxon>
        <taxon>Streptomyces</taxon>
    </lineage>
</organism>
<evidence type="ECO:0000256" key="1">
    <source>
        <dbReference type="SAM" id="MobiDB-lite"/>
    </source>
</evidence>